<reference evidence="7" key="1">
    <citation type="journal article" date="2008" name="BMC Genomics">
        <title>A conifer genomics resource of 200,000 spruce (Picea spp.) ESTs and 6,464 high-quality, sequence-finished full-length cDNAs for Sitka spruce (Picea sitchensis).</title>
        <authorList>
            <person name="Ralph S.G."/>
            <person name="Chun H.J."/>
            <person name="Kolosova N."/>
            <person name="Cooper D."/>
            <person name="Oddy C."/>
            <person name="Ritland C.E."/>
            <person name="Kirkpatrick R."/>
            <person name="Moore R."/>
            <person name="Barber S."/>
            <person name="Holt R.A."/>
            <person name="Jones S.J."/>
            <person name="Marra M.A."/>
            <person name="Douglas C.J."/>
            <person name="Ritland K."/>
            <person name="Bohlmann J."/>
        </authorList>
    </citation>
    <scope>NUCLEOTIDE SEQUENCE</scope>
    <source>
        <tissue evidence="7">Green portion of the leader tissue</tissue>
    </source>
</reference>
<dbReference type="GO" id="GO:0006559">
    <property type="term" value="P:L-phenylalanine catabolic process"/>
    <property type="evidence" value="ECO:0007669"/>
    <property type="project" value="TreeGrafter"/>
</dbReference>
<feature type="domain" description="GST N-terminal" evidence="5">
    <location>
        <begin position="16"/>
        <end position="97"/>
    </location>
</feature>
<dbReference type="InterPro" id="IPR005955">
    <property type="entry name" value="GST_Zeta"/>
</dbReference>
<dbReference type="CDD" id="cd03042">
    <property type="entry name" value="GST_N_Zeta"/>
    <property type="match status" value="1"/>
</dbReference>
<dbReference type="CDD" id="cd03191">
    <property type="entry name" value="GST_C_Zeta"/>
    <property type="match status" value="1"/>
</dbReference>
<dbReference type="GO" id="GO:0004364">
    <property type="term" value="F:glutathione transferase activity"/>
    <property type="evidence" value="ECO:0007669"/>
    <property type="project" value="UniProtKB-EC"/>
</dbReference>
<dbReference type="FunFam" id="1.20.1050.10:FF:000017">
    <property type="entry name" value="Maleylacetoacetate isomerase"/>
    <property type="match status" value="1"/>
</dbReference>
<dbReference type="EMBL" id="EF085174">
    <property type="protein sequence ID" value="ABK24481.1"/>
    <property type="molecule type" value="mRNA"/>
</dbReference>
<dbReference type="PANTHER" id="PTHR42673:SF4">
    <property type="entry name" value="MALEYLACETOACETATE ISOMERASE"/>
    <property type="match status" value="1"/>
</dbReference>
<dbReference type="InterPro" id="IPR034330">
    <property type="entry name" value="GST_Zeta_C"/>
</dbReference>
<dbReference type="InterPro" id="IPR004046">
    <property type="entry name" value="GST_C"/>
</dbReference>
<dbReference type="GO" id="GO:0009407">
    <property type="term" value="P:toxin catabolic process"/>
    <property type="evidence" value="ECO:0007669"/>
    <property type="project" value="UniProtKB-ARBA"/>
</dbReference>
<dbReference type="InterPro" id="IPR040079">
    <property type="entry name" value="Glutathione_S-Trfase"/>
</dbReference>
<dbReference type="Pfam" id="PF14497">
    <property type="entry name" value="GST_C_3"/>
    <property type="match status" value="1"/>
</dbReference>
<evidence type="ECO:0000313" key="7">
    <source>
        <dbReference type="EMBL" id="ABK24481.1"/>
    </source>
</evidence>
<dbReference type="PANTHER" id="PTHR42673">
    <property type="entry name" value="MALEYLACETOACETATE ISOMERASE"/>
    <property type="match status" value="1"/>
</dbReference>
<comment type="catalytic activity">
    <reaction evidence="4">
        <text>RX + glutathione = an S-substituted glutathione + a halide anion + H(+)</text>
        <dbReference type="Rhea" id="RHEA:16437"/>
        <dbReference type="ChEBI" id="CHEBI:15378"/>
        <dbReference type="ChEBI" id="CHEBI:16042"/>
        <dbReference type="ChEBI" id="CHEBI:17792"/>
        <dbReference type="ChEBI" id="CHEBI:57925"/>
        <dbReference type="ChEBI" id="CHEBI:90779"/>
        <dbReference type="EC" id="2.5.1.18"/>
    </reaction>
</comment>
<dbReference type="FunFam" id="3.40.30.10:FF:000100">
    <property type="entry name" value="Glutathione S-transferase Z1"/>
    <property type="match status" value="1"/>
</dbReference>
<dbReference type="Gene3D" id="3.40.30.10">
    <property type="entry name" value="Glutaredoxin"/>
    <property type="match status" value="1"/>
</dbReference>
<dbReference type="GO" id="GO:0006749">
    <property type="term" value="P:glutathione metabolic process"/>
    <property type="evidence" value="ECO:0007669"/>
    <property type="project" value="TreeGrafter"/>
</dbReference>
<dbReference type="InterPro" id="IPR034333">
    <property type="entry name" value="GST_Zeta_N"/>
</dbReference>
<feature type="domain" description="GST C-terminal" evidence="6">
    <location>
        <begin position="102"/>
        <end position="226"/>
    </location>
</feature>
<dbReference type="Pfam" id="PF13409">
    <property type="entry name" value="GST_N_2"/>
    <property type="match status" value="1"/>
</dbReference>
<name>A9NV20_PICSI</name>
<dbReference type="GO" id="GO:0005737">
    <property type="term" value="C:cytoplasm"/>
    <property type="evidence" value="ECO:0007669"/>
    <property type="project" value="InterPro"/>
</dbReference>
<evidence type="ECO:0000256" key="2">
    <source>
        <dbReference type="ARBA" id="ARBA00012452"/>
    </source>
</evidence>
<dbReference type="InterPro" id="IPR010987">
    <property type="entry name" value="Glutathione-S-Trfase_C-like"/>
</dbReference>
<evidence type="ECO:0000259" key="6">
    <source>
        <dbReference type="PROSITE" id="PS50405"/>
    </source>
</evidence>
<evidence type="ECO:0000256" key="1">
    <source>
        <dbReference type="ARBA" id="ARBA00010007"/>
    </source>
</evidence>
<accession>A9NV20</accession>
<sequence length="226" mass="25308">MASVAQENPGISPTSARLKLYSFWRSTCSWRVRIALNLKGLPYDYKAVNFGKGEHLSEEFTKLSPLRFVPALVHGDVIVADSLAILLYLEDKFPEHPLLPDDLHLKAISLQAATLVGSNIQPFQNGGLLILIEEKFGPEEHLAWPKHFIEKGFTALEKLLKDVAGKYSVGDQLTLADIFLAPQVYNARRFNVDMSKFPTLNRINQELAELPEFQAALPERQPDAKA</sequence>
<dbReference type="SFLD" id="SFLDG00358">
    <property type="entry name" value="Main_(cytGST)"/>
    <property type="match status" value="1"/>
</dbReference>
<dbReference type="GO" id="GO:0016034">
    <property type="term" value="F:maleylacetoacetate isomerase activity"/>
    <property type="evidence" value="ECO:0007669"/>
    <property type="project" value="TreeGrafter"/>
</dbReference>
<evidence type="ECO:0000256" key="4">
    <source>
        <dbReference type="ARBA" id="ARBA00047960"/>
    </source>
</evidence>
<comment type="similarity">
    <text evidence="1">Belongs to the GST superfamily. Zeta family.</text>
</comment>
<keyword evidence="3" id="KW-0808">Transferase</keyword>
<dbReference type="InterPro" id="IPR004045">
    <property type="entry name" value="Glutathione_S-Trfase_N"/>
</dbReference>
<dbReference type="EC" id="2.5.1.18" evidence="2"/>
<dbReference type="SUPFAM" id="SSF52833">
    <property type="entry name" value="Thioredoxin-like"/>
    <property type="match status" value="1"/>
</dbReference>
<dbReference type="Gene3D" id="1.20.1050.10">
    <property type="match status" value="1"/>
</dbReference>
<dbReference type="PROSITE" id="PS50405">
    <property type="entry name" value="GST_CTER"/>
    <property type="match status" value="1"/>
</dbReference>
<dbReference type="InterPro" id="IPR036249">
    <property type="entry name" value="Thioredoxin-like_sf"/>
</dbReference>
<protein>
    <recommendedName>
        <fullName evidence="2">glutathione transferase</fullName>
        <ecNumber evidence="2">2.5.1.18</ecNumber>
    </recommendedName>
</protein>
<dbReference type="NCBIfam" id="TIGR01262">
    <property type="entry name" value="maiA"/>
    <property type="match status" value="1"/>
</dbReference>
<dbReference type="PROSITE" id="PS50404">
    <property type="entry name" value="GST_NTER"/>
    <property type="match status" value="1"/>
</dbReference>
<dbReference type="AlphaFoldDB" id="A9NV20"/>
<evidence type="ECO:0000256" key="3">
    <source>
        <dbReference type="ARBA" id="ARBA00022679"/>
    </source>
</evidence>
<dbReference type="SFLD" id="SFLDS00019">
    <property type="entry name" value="Glutathione_Transferase_(cytos"/>
    <property type="match status" value="1"/>
</dbReference>
<dbReference type="InterPro" id="IPR036282">
    <property type="entry name" value="Glutathione-S-Trfase_C_sf"/>
</dbReference>
<dbReference type="SUPFAM" id="SSF47616">
    <property type="entry name" value="GST C-terminal domain-like"/>
    <property type="match status" value="1"/>
</dbReference>
<organism evidence="7">
    <name type="scientific">Picea sitchensis</name>
    <name type="common">Sitka spruce</name>
    <name type="synonym">Pinus sitchensis</name>
    <dbReference type="NCBI Taxonomy" id="3332"/>
    <lineage>
        <taxon>Eukaryota</taxon>
        <taxon>Viridiplantae</taxon>
        <taxon>Streptophyta</taxon>
        <taxon>Embryophyta</taxon>
        <taxon>Tracheophyta</taxon>
        <taxon>Spermatophyta</taxon>
        <taxon>Pinopsida</taxon>
        <taxon>Pinidae</taxon>
        <taxon>Conifers I</taxon>
        <taxon>Pinales</taxon>
        <taxon>Pinaceae</taxon>
        <taxon>Picea</taxon>
    </lineage>
</organism>
<proteinExistence type="evidence at transcript level"/>
<evidence type="ECO:0000259" key="5">
    <source>
        <dbReference type="PROSITE" id="PS50404"/>
    </source>
</evidence>